<sequence length="558" mass="63330">MKVLRLVLLIVIFSQCIGVAEGGSLDELYTACESFLNMLTTISNQWFKLFDETVDEIGIMADRILGTETLILDESDEIGKMADRILVTENLMKNLTQICLNCKKKSSDRAQLPRRDFEHKQGPYEGSHVNDRPSISFQSLFQNVPQLSTIARQRKSQTDNFGMVPTGSFFEFLNHTMQLIESMSGNVTNEIFFMETQIGVMADRILVTECLVMNMSQQIGVMADRIVATEYLMSNMTAKCCSSSKPLPTEFLGYKRSFAATKPVPHCNTTTSAPFHDDAFVPLWKQSRQTESKFDRIKSSLLVKKTRHTFPESKPSVKKCAPYDFFCIEVEEMTKAAEKVEDLMEQVCIKMLKMMADGALEIGHLADDIVEMENQIINMGLKIGQISDSIVDCEKLMLQFAGKFCHLGTPRQNLVAKPILLSNKNKIMTKEALLQIYNMRQSMLNHISNLKNIAYTINLLKSDYDRFEQELSNDLRAFYTYNPVRWAKLIKDILSTMSSMESSVVDSLDNIIKGVIQMASRIMTTVTYIEDMTENIAIMEGRIVKTAKMMQYLLISCA</sequence>
<protein>
    <submittedName>
        <fullName evidence="2">Uncharacterized protein</fullName>
    </submittedName>
</protein>
<gene>
    <name evidence="2" type="ORF">M0812_30382</name>
</gene>
<name>A0AAV8AH86_9EUKA</name>
<reference evidence="2" key="1">
    <citation type="submission" date="2022-08" db="EMBL/GenBank/DDBJ databases">
        <title>Novel sulphate-reducing endosymbionts in the free-living metamonad Anaeramoeba.</title>
        <authorList>
            <person name="Jerlstrom-Hultqvist J."/>
            <person name="Cepicka I."/>
            <person name="Gallot-Lavallee L."/>
            <person name="Salas-Leiva D."/>
            <person name="Curtis B.A."/>
            <person name="Zahonova K."/>
            <person name="Pipaliya S."/>
            <person name="Dacks J."/>
            <person name="Roger A.J."/>
        </authorList>
    </citation>
    <scope>NUCLEOTIDE SEQUENCE</scope>
    <source>
        <strain evidence="2">Busselton2</strain>
    </source>
</reference>
<dbReference type="EMBL" id="JANTQA010000004">
    <property type="protein sequence ID" value="KAJ3453050.1"/>
    <property type="molecule type" value="Genomic_DNA"/>
</dbReference>
<feature type="chain" id="PRO_5043956054" evidence="1">
    <location>
        <begin position="23"/>
        <end position="558"/>
    </location>
</feature>
<comment type="caution">
    <text evidence="2">The sequence shown here is derived from an EMBL/GenBank/DDBJ whole genome shotgun (WGS) entry which is preliminary data.</text>
</comment>
<proteinExistence type="predicted"/>
<dbReference type="Proteomes" id="UP001146793">
    <property type="component" value="Unassembled WGS sequence"/>
</dbReference>
<accession>A0AAV8AH86</accession>
<organism evidence="2 3">
    <name type="scientific">Anaeramoeba flamelloides</name>
    <dbReference type="NCBI Taxonomy" id="1746091"/>
    <lineage>
        <taxon>Eukaryota</taxon>
        <taxon>Metamonada</taxon>
        <taxon>Anaeramoebidae</taxon>
        <taxon>Anaeramoeba</taxon>
    </lineage>
</organism>
<feature type="signal peptide" evidence="1">
    <location>
        <begin position="1"/>
        <end position="22"/>
    </location>
</feature>
<evidence type="ECO:0000313" key="2">
    <source>
        <dbReference type="EMBL" id="KAJ3453050.1"/>
    </source>
</evidence>
<dbReference type="AlphaFoldDB" id="A0AAV8AH86"/>
<keyword evidence="1" id="KW-0732">Signal</keyword>
<evidence type="ECO:0000313" key="3">
    <source>
        <dbReference type="Proteomes" id="UP001146793"/>
    </source>
</evidence>
<evidence type="ECO:0000256" key="1">
    <source>
        <dbReference type="SAM" id="SignalP"/>
    </source>
</evidence>